<accession>A0ABR8PTC9</accession>
<protein>
    <submittedName>
        <fullName evidence="2">Ig domain-containing protein</fullName>
    </submittedName>
</protein>
<dbReference type="Gene3D" id="2.60.120.260">
    <property type="entry name" value="Galactose-binding domain-like"/>
    <property type="match status" value="2"/>
</dbReference>
<evidence type="ECO:0000313" key="3">
    <source>
        <dbReference type="Proteomes" id="UP000627781"/>
    </source>
</evidence>
<gene>
    <name evidence="2" type="ORF">H9661_08750</name>
</gene>
<dbReference type="Pfam" id="PF02368">
    <property type="entry name" value="Big_2"/>
    <property type="match status" value="2"/>
</dbReference>
<dbReference type="Gene3D" id="2.60.40.1080">
    <property type="match status" value="2"/>
</dbReference>
<dbReference type="InterPro" id="IPR003343">
    <property type="entry name" value="Big_2"/>
</dbReference>
<evidence type="ECO:0000313" key="2">
    <source>
        <dbReference type="EMBL" id="MBD7911443.1"/>
    </source>
</evidence>
<proteinExistence type="predicted"/>
<comment type="caution">
    <text evidence="2">The sequence shown here is derived from an EMBL/GenBank/DDBJ whole genome shotgun (WGS) entry which is preliminary data.</text>
</comment>
<dbReference type="RefSeq" id="WP_191768298.1">
    <property type="nucleotide sequence ID" value="NZ_JACSRA010000011.1"/>
</dbReference>
<feature type="domain" description="BIG2" evidence="1">
    <location>
        <begin position="182"/>
        <end position="260"/>
    </location>
</feature>
<dbReference type="SMART" id="SM00635">
    <property type="entry name" value="BID_2"/>
    <property type="match status" value="2"/>
</dbReference>
<reference evidence="2 3" key="1">
    <citation type="submission" date="2020-08" db="EMBL/GenBank/DDBJ databases">
        <title>A Genomic Blueprint of the Chicken Gut Microbiome.</title>
        <authorList>
            <person name="Gilroy R."/>
            <person name="Ravi A."/>
            <person name="Getino M."/>
            <person name="Pursley I."/>
            <person name="Horton D.L."/>
            <person name="Alikhan N.-F."/>
            <person name="Baker D."/>
            <person name="Gharbi K."/>
            <person name="Hall N."/>
            <person name="Watson M."/>
            <person name="Adriaenssens E.M."/>
            <person name="Foster-Nyarko E."/>
            <person name="Jarju S."/>
            <person name="Secka A."/>
            <person name="Antonio M."/>
            <person name="Oren A."/>
            <person name="Chaudhuri R."/>
            <person name="La Ragione R.M."/>
            <person name="Hildebrand F."/>
            <person name="Pallen M.J."/>
        </authorList>
    </citation>
    <scope>NUCLEOTIDE SEQUENCE [LARGE SCALE GENOMIC DNA]</scope>
    <source>
        <strain evidence="2 3">Sa3CVN1</strain>
    </source>
</reference>
<dbReference type="Proteomes" id="UP000627781">
    <property type="component" value="Unassembled WGS sequence"/>
</dbReference>
<dbReference type="InterPro" id="IPR008964">
    <property type="entry name" value="Invasin/intimin_cell_adhesion"/>
</dbReference>
<keyword evidence="3" id="KW-1185">Reference proteome</keyword>
<organism evidence="2 3">
    <name type="scientific">Clostridium cibarium</name>
    <dbReference type="NCBI Taxonomy" id="2762247"/>
    <lineage>
        <taxon>Bacteria</taxon>
        <taxon>Bacillati</taxon>
        <taxon>Bacillota</taxon>
        <taxon>Clostridia</taxon>
        <taxon>Eubacteriales</taxon>
        <taxon>Clostridiaceae</taxon>
        <taxon>Clostridium</taxon>
    </lineage>
</organism>
<dbReference type="EMBL" id="JACSRA010000011">
    <property type="protein sequence ID" value="MBD7911443.1"/>
    <property type="molecule type" value="Genomic_DNA"/>
</dbReference>
<feature type="domain" description="BIG2" evidence="1">
    <location>
        <begin position="412"/>
        <end position="489"/>
    </location>
</feature>
<name>A0ABR8PTC9_9CLOT</name>
<dbReference type="SUPFAM" id="SSF49373">
    <property type="entry name" value="Invasin/intimin cell-adhesion fragments"/>
    <property type="match status" value="2"/>
</dbReference>
<sequence length="579" mass="62925">MKSYLKKLGMIFIMFLVAVGIGVIQNGIVAKAATIGQQLSKPEDGWRRYDDTDSRIKYVGDGLIKNAGGDFYNGSESEVQSSQNSALKIQFKFQGTKLRIISLRNPVCGSSISISIDGVKETFSIYDGSGNHFQTLVYEKNSLSNSIHTVEMTNNSNFMCLDAIDIDSTGELKFYDGSLPIAASGISLNKTSECLEVGQADNLITTVTPDNTTDKNVTWASSDSSIATVDSNGKVTALKAGTVNIIATTTDGSNLSTKCTVTVFLGKQLLQPEDGWRRYDDTDSRIKYVGDGWIKNTGGDFYNGSESEVQSSQNSASKIQFKFQGTKLRIISLRNPVCGNSISIYIDGVKQTFNIYDGSGNHFQTLVYEKNSLSNSIHTVEITNTSNFMCLDAIDIDSTGELVSYDQNVQVVATGISLNKTTDNLQVGQADNLVATVTPDNATNKNVTWTSSDPTVATVDSNGKVTALKAGTVSITAKTTDGSNLSMACTVTVADVPPVNPTEDRAVLTITMANNIIKTYDLSEDELNAFIKWYDSRANGIGHAFYVFENKANAGNISNKDYISYDRIEYFNVQEYKVK</sequence>
<evidence type="ECO:0000259" key="1">
    <source>
        <dbReference type="SMART" id="SM00635"/>
    </source>
</evidence>